<dbReference type="OrthoDB" id="9808348at2"/>
<accession>N2BQ75</accession>
<dbReference type="Pfam" id="PF00889">
    <property type="entry name" value="EF_TS"/>
    <property type="match status" value="1"/>
</dbReference>
<dbReference type="eggNOG" id="COG0264">
    <property type="taxonomic scope" value="Bacteria"/>
</dbReference>
<dbReference type="GO" id="GO:0005737">
    <property type="term" value="C:cytoplasm"/>
    <property type="evidence" value="ECO:0007669"/>
    <property type="project" value="UniProtKB-SubCell"/>
</dbReference>
<dbReference type="NCBIfam" id="TIGR00116">
    <property type="entry name" value="tsf"/>
    <property type="match status" value="1"/>
</dbReference>
<evidence type="ECO:0000313" key="10">
    <source>
        <dbReference type="EMBL" id="EMZ39029.1"/>
    </source>
</evidence>
<dbReference type="InterPro" id="IPR001816">
    <property type="entry name" value="Transl_elong_EFTs/EF1B"/>
</dbReference>
<dbReference type="Gene3D" id="3.30.479.20">
    <property type="entry name" value="Elongation factor Ts, dimerisation domain"/>
    <property type="match status" value="2"/>
</dbReference>
<evidence type="ECO:0000256" key="1">
    <source>
        <dbReference type="ARBA" id="ARBA00005532"/>
    </source>
</evidence>
<comment type="subcellular location">
    <subcellularLocation>
        <location evidence="6 8">Cytoplasm</location>
    </subcellularLocation>
</comment>
<dbReference type="Proteomes" id="UP000012589">
    <property type="component" value="Unassembled WGS sequence"/>
</dbReference>
<dbReference type="AlphaFoldDB" id="N2BQ75"/>
<protein>
    <recommendedName>
        <fullName evidence="2 6">Elongation factor Ts</fullName>
        <shortName evidence="6">EF-Ts</shortName>
    </recommendedName>
</protein>
<feature type="region of interest" description="Involved in Mg(2+) ion dislocation from EF-Tu" evidence="6">
    <location>
        <begin position="80"/>
        <end position="83"/>
    </location>
</feature>
<keyword evidence="11" id="KW-1185">Reference proteome</keyword>
<dbReference type="CDD" id="cd14275">
    <property type="entry name" value="UBA_EF-Ts"/>
    <property type="match status" value="1"/>
</dbReference>
<keyword evidence="4 6" id="KW-0648">Protein biosynthesis</keyword>
<evidence type="ECO:0000313" key="11">
    <source>
        <dbReference type="Proteomes" id="UP000012589"/>
    </source>
</evidence>
<name>N2BQ75_9FIRM</name>
<proteinExistence type="inferred from homology"/>
<feature type="domain" description="Translation elongation factor EFTs/EF1B dimerisation" evidence="9">
    <location>
        <begin position="71"/>
        <end position="292"/>
    </location>
</feature>
<dbReference type="SUPFAM" id="SSF54713">
    <property type="entry name" value="Elongation factor Ts (EF-Ts), dimerisation domain"/>
    <property type="match status" value="2"/>
</dbReference>
<dbReference type="InterPro" id="IPR014039">
    <property type="entry name" value="Transl_elong_EFTs/EF1B_dimer"/>
</dbReference>
<dbReference type="HAMAP" id="MF_00050">
    <property type="entry name" value="EF_Ts"/>
    <property type="match status" value="1"/>
</dbReference>
<evidence type="ECO:0000256" key="2">
    <source>
        <dbReference type="ARBA" id="ARBA00016956"/>
    </source>
</evidence>
<dbReference type="Gene3D" id="1.10.8.10">
    <property type="entry name" value="DNA helicase RuvA subunit, C-terminal domain"/>
    <property type="match status" value="1"/>
</dbReference>
<dbReference type="InterPro" id="IPR036402">
    <property type="entry name" value="EF-Ts_dimer_sf"/>
</dbReference>
<comment type="function">
    <text evidence="5 6 7">Associates with the EF-Tu.GDP complex and induces the exchange of GDP to GTP. It remains bound to the aminoacyl-tRNA.EF-Tu.GTP complex up to the GTP hydrolysis stage on the ribosome.</text>
</comment>
<comment type="caution">
    <text evidence="10">The sequence shown here is derived from an EMBL/GenBank/DDBJ whole genome shotgun (WGS) entry which is preliminary data.</text>
</comment>
<evidence type="ECO:0000256" key="6">
    <source>
        <dbReference type="HAMAP-Rule" id="MF_00050"/>
    </source>
</evidence>
<gene>
    <name evidence="6" type="primary">tsf</name>
    <name evidence="10" type="ORF">C823_00192</name>
</gene>
<dbReference type="STRING" id="1235802.C823_00192"/>
<organism evidence="10 11">
    <name type="scientific">Eubacterium plexicaudatum ASF492</name>
    <dbReference type="NCBI Taxonomy" id="1235802"/>
    <lineage>
        <taxon>Bacteria</taxon>
        <taxon>Bacillati</taxon>
        <taxon>Bacillota</taxon>
        <taxon>Clostridia</taxon>
        <taxon>Eubacteriales</taxon>
        <taxon>Eubacteriaceae</taxon>
        <taxon>Eubacterium</taxon>
    </lineage>
</organism>
<evidence type="ECO:0000256" key="7">
    <source>
        <dbReference type="RuleBase" id="RU000642"/>
    </source>
</evidence>
<dbReference type="PROSITE" id="PS01126">
    <property type="entry name" value="EF_TS_1"/>
    <property type="match status" value="1"/>
</dbReference>
<dbReference type="PANTHER" id="PTHR11741:SF0">
    <property type="entry name" value="ELONGATION FACTOR TS, MITOCHONDRIAL"/>
    <property type="match status" value="1"/>
</dbReference>
<keyword evidence="3 6" id="KW-0251">Elongation factor</keyword>
<evidence type="ECO:0000256" key="5">
    <source>
        <dbReference type="ARBA" id="ARBA00025453"/>
    </source>
</evidence>
<dbReference type="PANTHER" id="PTHR11741">
    <property type="entry name" value="ELONGATION FACTOR TS"/>
    <property type="match status" value="1"/>
</dbReference>
<dbReference type="FunFam" id="1.10.8.10:FF:000001">
    <property type="entry name" value="Elongation factor Ts"/>
    <property type="match status" value="1"/>
</dbReference>
<dbReference type="PROSITE" id="PS01127">
    <property type="entry name" value="EF_TS_2"/>
    <property type="match status" value="1"/>
</dbReference>
<reference evidence="10 11" key="1">
    <citation type="journal article" date="2014" name="Genome Announc.">
        <title>Draft genome sequences of the altered schaedler flora, a defined bacterial community from gnotobiotic mice.</title>
        <authorList>
            <person name="Wannemuehler M.J."/>
            <person name="Overstreet A.M."/>
            <person name="Ward D.V."/>
            <person name="Phillips G.J."/>
        </authorList>
    </citation>
    <scope>NUCLEOTIDE SEQUENCE [LARGE SCALE GENOMIC DNA]</scope>
    <source>
        <strain evidence="10 11">ASF492</strain>
    </source>
</reference>
<dbReference type="SUPFAM" id="SSF46934">
    <property type="entry name" value="UBA-like"/>
    <property type="match status" value="1"/>
</dbReference>
<dbReference type="InterPro" id="IPR018101">
    <property type="entry name" value="Transl_elong_Ts_CS"/>
</dbReference>
<dbReference type="HOGENOM" id="CLU_047155_0_0_9"/>
<dbReference type="InterPro" id="IPR009060">
    <property type="entry name" value="UBA-like_sf"/>
</dbReference>
<dbReference type="Gene3D" id="1.10.286.20">
    <property type="match status" value="1"/>
</dbReference>
<evidence type="ECO:0000256" key="3">
    <source>
        <dbReference type="ARBA" id="ARBA00022768"/>
    </source>
</evidence>
<dbReference type="EMBL" id="AQFT01000005">
    <property type="protein sequence ID" value="EMZ39029.1"/>
    <property type="molecule type" value="Genomic_DNA"/>
</dbReference>
<dbReference type="PATRIC" id="fig|1235802.3.peg.206"/>
<evidence type="ECO:0000256" key="4">
    <source>
        <dbReference type="ARBA" id="ARBA00022917"/>
    </source>
</evidence>
<dbReference type="GO" id="GO:0003746">
    <property type="term" value="F:translation elongation factor activity"/>
    <property type="evidence" value="ECO:0007669"/>
    <property type="project" value="UniProtKB-UniRule"/>
</dbReference>
<evidence type="ECO:0000256" key="8">
    <source>
        <dbReference type="RuleBase" id="RU000643"/>
    </source>
</evidence>
<keyword evidence="6" id="KW-0963">Cytoplasm</keyword>
<sequence length="311" mass="34215">MAITAGMVKELREMTGAGMMDCKKALGETNGDMEAAVEYLRKNGQAKAEKKASRIAAEGIVKVVVEDDKRAAIVEVNSETDFVAKNEKFQVYVEKVAKQALASNAADLDAFMEEAWLEDSSKTVKDSLVEQIAVIGENLKIRRFEKAEADNGCVVDYIHGGGRIGVVAVAQTDVVNDAVKEAVKNLCMQIAALNPKYISRDEISENYIAHEKEILRAQIMNDPKESQKPEKVINGMIEGRVNKELKEICLIDQVYVKAEDGKQTVGKYLEQVSKEVGTTVSIKKFIRFETGEGLEKKSEDFAAEVAAQMGK</sequence>
<evidence type="ECO:0000259" key="9">
    <source>
        <dbReference type="Pfam" id="PF00889"/>
    </source>
</evidence>
<comment type="similarity">
    <text evidence="1 6 7">Belongs to the EF-Ts family.</text>
</comment>